<dbReference type="RefSeq" id="XP_031551973.1">
    <property type="nucleotide sequence ID" value="XM_031696113.1"/>
</dbReference>
<dbReference type="KEGG" id="aten:116289225"/>
<sequence>MQYPHRVNMAHSDATKKKILVSIPVEDRQLDGVINVPCSSSWAGCAVVLTHGAGGDMNFHHLERIACRLAHSGILCLRFTCKTPNFKYRIRCFEAVLHFLRGHDDFAIAKCIIAGRSMGARVAAELATISNLTNQFIFGVACLSYPLHPPRKFSELRTSSLIHLGIPVLFVSGTKDHQCHKDLMDSVLDKMGTDWKMHWVEKADHSLNINNKPNNELIDMMCEWVVTWCQSVFMAER</sequence>
<dbReference type="Gene3D" id="3.40.50.1820">
    <property type="entry name" value="alpha/beta hydrolase"/>
    <property type="match status" value="1"/>
</dbReference>
<accession>A0A6P8H9Y6</accession>
<evidence type="ECO:0000313" key="2">
    <source>
        <dbReference type="Proteomes" id="UP000515163"/>
    </source>
</evidence>
<dbReference type="InterPro" id="IPR026555">
    <property type="entry name" value="NSL3/Tex30"/>
</dbReference>
<reference evidence="3" key="1">
    <citation type="submission" date="2025-08" db="UniProtKB">
        <authorList>
            <consortium name="RefSeq"/>
        </authorList>
    </citation>
    <scope>IDENTIFICATION</scope>
    <source>
        <tissue evidence="3">Tentacle</tissue>
    </source>
</reference>
<organism evidence="2 3">
    <name type="scientific">Actinia tenebrosa</name>
    <name type="common">Australian red waratah sea anemone</name>
    <dbReference type="NCBI Taxonomy" id="6105"/>
    <lineage>
        <taxon>Eukaryota</taxon>
        <taxon>Metazoa</taxon>
        <taxon>Cnidaria</taxon>
        <taxon>Anthozoa</taxon>
        <taxon>Hexacorallia</taxon>
        <taxon>Actiniaria</taxon>
        <taxon>Actiniidae</taxon>
        <taxon>Actinia</taxon>
    </lineage>
</organism>
<evidence type="ECO:0000259" key="1">
    <source>
        <dbReference type="Pfam" id="PF20408"/>
    </source>
</evidence>
<evidence type="ECO:0000313" key="3">
    <source>
        <dbReference type="RefSeq" id="XP_031551973.1"/>
    </source>
</evidence>
<proteinExistence type="predicted"/>
<feature type="domain" description="KANL3/Tex30 alpha/beta hydrolase-like" evidence="1">
    <location>
        <begin position="46"/>
        <end position="219"/>
    </location>
</feature>
<dbReference type="PANTHER" id="PTHR13136">
    <property type="entry name" value="TESTIS DEVELOPMENT PROTEIN PRTD"/>
    <property type="match status" value="1"/>
</dbReference>
<keyword evidence="2" id="KW-1185">Reference proteome</keyword>
<dbReference type="InterPro" id="IPR029058">
    <property type="entry name" value="AB_hydrolase_fold"/>
</dbReference>
<name>A0A6P8H9Y6_ACTTE</name>
<protein>
    <submittedName>
        <fullName evidence="3">Testis-expressed protein 30-like</fullName>
    </submittedName>
</protein>
<dbReference type="OrthoDB" id="6415022at2759"/>
<gene>
    <name evidence="3" type="primary">LOC116289225</name>
</gene>
<dbReference type="FunCoup" id="A0A6P8H9Y6">
    <property type="interactions" value="318"/>
</dbReference>
<dbReference type="InterPro" id="IPR046879">
    <property type="entry name" value="KANL3/Tex30_Abhydrolase"/>
</dbReference>
<dbReference type="SUPFAM" id="SSF53474">
    <property type="entry name" value="alpha/beta-Hydrolases"/>
    <property type="match status" value="1"/>
</dbReference>
<dbReference type="AlphaFoldDB" id="A0A6P8H9Y6"/>
<dbReference type="PANTHER" id="PTHR13136:SF11">
    <property type="entry name" value="TESTIS-EXPRESSED PROTEIN 30"/>
    <property type="match status" value="1"/>
</dbReference>
<dbReference type="Proteomes" id="UP000515163">
    <property type="component" value="Unplaced"/>
</dbReference>
<dbReference type="GeneID" id="116289225"/>
<dbReference type="Pfam" id="PF20408">
    <property type="entry name" value="Abhydrolase_11"/>
    <property type="match status" value="1"/>
</dbReference>
<dbReference type="InParanoid" id="A0A6P8H9Y6"/>